<name>A0ABP8TJ96_9ACTN</name>
<evidence type="ECO:0000256" key="1">
    <source>
        <dbReference type="SAM" id="MobiDB-lite"/>
    </source>
</evidence>
<reference evidence="4" key="1">
    <citation type="journal article" date="2019" name="Int. J. Syst. Evol. Microbiol.">
        <title>The Global Catalogue of Microorganisms (GCM) 10K type strain sequencing project: providing services to taxonomists for standard genome sequencing and annotation.</title>
        <authorList>
            <consortium name="The Broad Institute Genomics Platform"/>
            <consortium name="The Broad Institute Genome Sequencing Center for Infectious Disease"/>
            <person name="Wu L."/>
            <person name="Ma J."/>
        </authorList>
    </citation>
    <scope>NUCLEOTIDE SEQUENCE [LARGE SCALE GENOMIC DNA]</scope>
    <source>
        <strain evidence="4">JCM 17938</strain>
    </source>
</reference>
<keyword evidence="2" id="KW-0472">Membrane</keyword>
<feature type="region of interest" description="Disordered" evidence="1">
    <location>
        <begin position="1"/>
        <end position="20"/>
    </location>
</feature>
<evidence type="ECO:0000256" key="2">
    <source>
        <dbReference type="SAM" id="Phobius"/>
    </source>
</evidence>
<gene>
    <name evidence="3" type="ORF">GCM10023195_20620</name>
</gene>
<proteinExistence type="predicted"/>
<keyword evidence="4" id="KW-1185">Reference proteome</keyword>
<keyword evidence="2" id="KW-1133">Transmembrane helix</keyword>
<organism evidence="3 4">
    <name type="scientific">Actinoallomurus liliacearum</name>
    <dbReference type="NCBI Taxonomy" id="1080073"/>
    <lineage>
        <taxon>Bacteria</taxon>
        <taxon>Bacillati</taxon>
        <taxon>Actinomycetota</taxon>
        <taxon>Actinomycetes</taxon>
        <taxon>Streptosporangiales</taxon>
        <taxon>Thermomonosporaceae</taxon>
        <taxon>Actinoallomurus</taxon>
    </lineage>
</organism>
<evidence type="ECO:0000313" key="3">
    <source>
        <dbReference type="EMBL" id="GAA4605858.1"/>
    </source>
</evidence>
<protein>
    <submittedName>
        <fullName evidence="3">Uncharacterized protein</fullName>
    </submittedName>
</protein>
<sequence length="74" mass="8463">MVRMQVQEHSVRGRRPFNPTGTEGVGWMWKDLAALAPPLTVAAAFLAGVFWVVRREMGGKRRRERTPEKRRSGE</sequence>
<evidence type="ECO:0000313" key="4">
    <source>
        <dbReference type="Proteomes" id="UP001500212"/>
    </source>
</evidence>
<keyword evidence="2" id="KW-0812">Transmembrane</keyword>
<dbReference type="Proteomes" id="UP001500212">
    <property type="component" value="Unassembled WGS sequence"/>
</dbReference>
<comment type="caution">
    <text evidence="3">The sequence shown here is derived from an EMBL/GenBank/DDBJ whole genome shotgun (WGS) entry which is preliminary data.</text>
</comment>
<accession>A0ABP8TJ96</accession>
<feature type="transmembrane region" description="Helical" evidence="2">
    <location>
        <begin position="32"/>
        <end position="53"/>
    </location>
</feature>
<dbReference type="EMBL" id="BAABHJ010000005">
    <property type="protein sequence ID" value="GAA4605858.1"/>
    <property type="molecule type" value="Genomic_DNA"/>
</dbReference>